<dbReference type="Pfam" id="PF12972">
    <property type="entry name" value="NAGLU_C"/>
    <property type="match status" value="1"/>
</dbReference>
<feature type="domain" description="Alpha-N-acetylglucosaminidase N-terminal" evidence="4">
    <location>
        <begin position="31"/>
        <end position="110"/>
    </location>
</feature>
<accession>A0A841EPU1</accession>
<proteinExistence type="predicted"/>
<dbReference type="EMBL" id="JACHKT010000007">
    <property type="protein sequence ID" value="MBB6002738.1"/>
    <property type="molecule type" value="Genomic_DNA"/>
</dbReference>
<evidence type="ECO:0000313" key="6">
    <source>
        <dbReference type="EMBL" id="MBB6002738.1"/>
    </source>
</evidence>
<dbReference type="Pfam" id="PF12971">
    <property type="entry name" value="NAGLU_N"/>
    <property type="match status" value="1"/>
</dbReference>
<dbReference type="InterPro" id="IPR029018">
    <property type="entry name" value="Hex-like_dom2"/>
</dbReference>
<dbReference type="EC" id="3.2.1.50" evidence="6"/>
<dbReference type="AlphaFoldDB" id="A0A841EPU1"/>
<feature type="domain" description="Alpha-N-acetylglucosaminidase tim-barrel" evidence="3">
    <location>
        <begin position="125"/>
        <end position="456"/>
    </location>
</feature>
<dbReference type="Gene3D" id="3.20.20.80">
    <property type="entry name" value="Glycosidases"/>
    <property type="match status" value="1"/>
</dbReference>
<name>A0A841EPU1_9BACT</name>
<comment type="caution">
    <text evidence="6">The sequence shown here is derived from an EMBL/GenBank/DDBJ whole genome shotgun (WGS) entry which is preliminary data.</text>
</comment>
<evidence type="ECO:0000256" key="1">
    <source>
        <dbReference type="ARBA" id="ARBA00022801"/>
    </source>
</evidence>
<feature type="domain" description="Alpha-N-acetylglucosaminidase C-terminal" evidence="5">
    <location>
        <begin position="465"/>
        <end position="727"/>
    </location>
</feature>
<dbReference type="GO" id="GO:0005975">
    <property type="term" value="P:carbohydrate metabolic process"/>
    <property type="evidence" value="ECO:0007669"/>
    <property type="project" value="UniProtKB-ARBA"/>
</dbReference>
<dbReference type="PANTHER" id="PTHR12872">
    <property type="entry name" value="ALPHA-N-ACETYLGLUCOSAMINIDASE"/>
    <property type="match status" value="1"/>
</dbReference>
<evidence type="ECO:0000259" key="3">
    <source>
        <dbReference type="Pfam" id="PF05089"/>
    </source>
</evidence>
<keyword evidence="7" id="KW-1185">Reference proteome</keyword>
<dbReference type="PANTHER" id="PTHR12872:SF1">
    <property type="entry name" value="ALPHA-N-ACETYLGLUCOSAMINIDASE"/>
    <property type="match status" value="1"/>
</dbReference>
<organism evidence="6 7">
    <name type="scientific">Arcicella rosea</name>
    <dbReference type="NCBI Taxonomy" id="502909"/>
    <lineage>
        <taxon>Bacteria</taxon>
        <taxon>Pseudomonadati</taxon>
        <taxon>Bacteroidota</taxon>
        <taxon>Cytophagia</taxon>
        <taxon>Cytophagales</taxon>
        <taxon>Flectobacillaceae</taxon>
        <taxon>Arcicella</taxon>
    </lineage>
</organism>
<feature type="chain" id="PRO_5032757969" evidence="2">
    <location>
        <begin position="26"/>
        <end position="732"/>
    </location>
</feature>
<dbReference type="InterPro" id="IPR017853">
    <property type="entry name" value="GH"/>
</dbReference>
<protein>
    <submittedName>
        <fullName evidence="6">Alpha-N-acetylglucosaminidase</fullName>
        <ecNumber evidence="6">3.2.1.50</ecNumber>
    </submittedName>
</protein>
<keyword evidence="6" id="KW-0326">Glycosidase</keyword>
<dbReference type="InterPro" id="IPR007781">
    <property type="entry name" value="NAGLU"/>
</dbReference>
<evidence type="ECO:0000259" key="5">
    <source>
        <dbReference type="Pfam" id="PF12972"/>
    </source>
</evidence>
<evidence type="ECO:0000313" key="7">
    <source>
        <dbReference type="Proteomes" id="UP000524404"/>
    </source>
</evidence>
<dbReference type="GO" id="GO:0004561">
    <property type="term" value="F:alpha-N-acetylglucosaminidase activity"/>
    <property type="evidence" value="ECO:0007669"/>
    <property type="project" value="UniProtKB-EC"/>
</dbReference>
<dbReference type="InterPro" id="IPR024732">
    <property type="entry name" value="NAGLU_C"/>
</dbReference>
<dbReference type="InterPro" id="IPR024240">
    <property type="entry name" value="NAGLU_N"/>
</dbReference>
<sequence length="732" mass="84808">MTKLSQPIRFLVVIFVLLSCHLTNAQLNKQEAQALIGRVIPQKAQFFVVEALESTAPKDLFEIESKNQKIILRGNNGVAVASALYYYLTEYCHCQITWNGTNLDLPAKLPLIPSKITKKTPYQYRYYLNYCTFNYSMSWWNWERWQKEIDWMAMHGINMPLAITGEEYTWREVYNEMGFSDNDLKDFFSGPAYFSWFWMGNLDGWGGPLPISWMKSHKDLQVKIVQRERALGMKPVLPAFTGHVPAAFKKKYPNAKLKATNWTNGFGDTYILDSEDPLFAELGKRFINKQTKLFGSDHLYSADTFNENEPPTDEPAFLSKLSARIYEGMRQADPEAVWVMQGWLFYSDRKFWKAPQIEALLSAVPNDKMLLLDLATEIEPVWKRTDAFYGKPWIWNMLNNFGGNVNLFGRMDGVASGPALALNDPNSKNLQGIGLTMEAIEQNPVIYELMMQHTWQTTPIDLNEWLVKYAKNRYKTDDKSLVEAWQVLRQTVYNGKDIRDGAESIVTGRPTFDSTTIWTKTKLNYKPKDLIPAWDLFVEASKKGIDSDGFQYDLVDITRQVLANHALFLQKKWKNSFKAKDAAQFKKDAQAFLDLIADMDELLATRKDFMLGPWISSARSWGSTPAEKALYEQNARDLITLWGDANNPLHEYSNRQWSGLLNDFYKPRWQQFFVELDKSLVENHEPDLKTFDANIRTWEWNWVTTQKNFPTATKGNSHQVALKMYKKYRNEL</sequence>
<dbReference type="Gene3D" id="3.30.379.10">
    <property type="entry name" value="Chitobiase/beta-hexosaminidase domain 2-like"/>
    <property type="match status" value="1"/>
</dbReference>
<feature type="signal peptide" evidence="2">
    <location>
        <begin position="1"/>
        <end position="25"/>
    </location>
</feature>
<dbReference type="PROSITE" id="PS51257">
    <property type="entry name" value="PROKAR_LIPOPROTEIN"/>
    <property type="match status" value="1"/>
</dbReference>
<gene>
    <name evidence="6" type="ORF">HNP25_001390</name>
</gene>
<dbReference type="SUPFAM" id="SSF51445">
    <property type="entry name" value="(Trans)glycosidases"/>
    <property type="match status" value="1"/>
</dbReference>
<keyword evidence="2" id="KW-0732">Signal</keyword>
<reference evidence="6 7" key="1">
    <citation type="submission" date="2020-08" db="EMBL/GenBank/DDBJ databases">
        <title>Functional genomics of gut bacteria from endangered species of beetles.</title>
        <authorList>
            <person name="Carlos-Shanley C."/>
        </authorList>
    </citation>
    <scope>NUCLEOTIDE SEQUENCE [LARGE SCALE GENOMIC DNA]</scope>
    <source>
        <strain evidence="6 7">S00070</strain>
    </source>
</reference>
<dbReference type="RefSeq" id="WP_184132339.1">
    <property type="nucleotide sequence ID" value="NZ_JACHKT010000007.1"/>
</dbReference>
<dbReference type="Proteomes" id="UP000524404">
    <property type="component" value="Unassembled WGS sequence"/>
</dbReference>
<dbReference type="InterPro" id="IPR024733">
    <property type="entry name" value="NAGLU_tim-barrel"/>
</dbReference>
<keyword evidence="1 6" id="KW-0378">Hydrolase</keyword>
<dbReference type="Pfam" id="PF05089">
    <property type="entry name" value="NAGLU"/>
    <property type="match status" value="1"/>
</dbReference>
<dbReference type="Gene3D" id="1.20.120.670">
    <property type="entry name" value="N-acetyl-b-d-glucoasminidase"/>
    <property type="match status" value="1"/>
</dbReference>
<evidence type="ECO:0000256" key="2">
    <source>
        <dbReference type="SAM" id="SignalP"/>
    </source>
</evidence>
<evidence type="ECO:0000259" key="4">
    <source>
        <dbReference type="Pfam" id="PF12971"/>
    </source>
</evidence>